<name>A0A7X9SQQ0_CLOBE</name>
<dbReference type="SMART" id="SM00530">
    <property type="entry name" value="HTH_XRE"/>
    <property type="match status" value="1"/>
</dbReference>
<dbReference type="SUPFAM" id="SSF47413">
    <property type="entry name" value="lambda repressor-like DNA-binding domains"/>
    <property type="match status" value="1"/>
</dbReference>
<reference evidence="3 4" key="1">
    <citation type="submission" date="2020-04" db="EMBL/GenBank/DDBJ databases">
        <authorList>
            <person name="Hitch T.C.A."/>
            <person name="Wylensek D."/>
            <person name="Clavel T."/>
        </authorList>
    </citation>
    <scope>NUCLEOTIDE SEQUENCE [LARGE SCALE GENOMIC DNA]</scope>
    <source>
        <strain evidence="3 4">WB01_NA02</strain>
    </source>
</reference>
<dbReference type="InterPro" id="IPR050807">
    <property type="entry name" value="TransReg_Diox_bact_type"/>
</dbReference>
<dbReference type="EMBL" id="JABAGD010000031">
    <property type="protein sequence ID" value="NMF06284.1"/>
    <property type="molecule type" value="Genomic_DNA"/>
</dbReference>
<keyword evidence="1" id="KW-0238">DNA-binding</keyword>
<evidence type="ECO:0000259" key="2">
    <source>
        <dbReference type="PROSITE" id="PS50943"/>
    </source>
</evidence>
<gene>
    <name evidence="3" type="ORF">HF849_16315</name>
</gene>
<dbReference type="PANTHER" id="PTHR46797">
    <property type="entry name" value="HTH-TYPE TRANSCRIPTIONAL REGULATOR"/>
    <property type="match status" value="1"/>
</dbReference>
<organism evidence="3 4">
    <name type="scientific">Clostridium beijerinckii</name>
    <name type="common">Clostridium MP</name>
    <dbReference type="NCBI Taxonomy" id="1520"/>
    <lineage>
        <taxon>Bacteria</taxon>
        <taxon>Bacillati</taxon>
        <taxon>Bacillota</taxon>
        <taxon>Clostridia</taxon>
        <taxon>Eubacteriales</taxon>
        <taxon>Clostridiaceae</taxon>
        <taxon>Clostridium</taxon>
    </lineage>
</organism>
<evidence type="ECO:0000313" key="4">
    <source>
        <dbReference type="Proteomes" id="UP000587880"/>
    </source>
</evidence>
<dbReference type="AlphaFoldDB" id="A0A7X9SQQ0"/>
<feature type="domain" description="HTH cro/C1-type" evidence="2">
    <location>
        <begin position="5"/>
        <end position="59"/>
    </location>
</feature>
<dbReference type="CDD" id="cd00093">
    <property type="entry name" value="HTH_XRE"/>
    <property type="match status" value="1"/>
</dbReference>
<accession>A0A7X9SQQ0</accession>
<dbReference type="Proteomes" id="UP000587880">
    <property type="component" value="Unassembled WGS sequence"/>
</dbReference>
<dbReference type="RefSeq" id="WP_168982497.1">
    <property type="nucleotide sequence ID" value="NZ_JABAGD010000031.1"/>
</dbReference>
<protein>
    <submittedName>
        <fullName evidence="3">Helix-turn-helix transcriptional regulator</fullName>
    </submittedName>
</protein>
<dbReference type="InterPro" id="IPR010982">
    <property type="entry name" value="Lambda_DNA-bd_dom_sf"/>
</dbReference>
<proteinExistence type="predicted"/>
<comment type="caution">
    <text evidence="3">The sequence shown here is derived from an EMBL/GenBank/DDBJ whole genome shotgun (WGS) entry which is preliminary data.</text>
</comment>
<evidence type="ECO:0000313" key="3">
    <source>
        <dbReference type="EMBL" id="NMF06284.1"/>
    </source>
</evidence>
<dbReference type="InterPro" id="IPR001387">
    <property type="entry name" value="Cro/C1-type_HTH"/>
</dbReference>
<sequence>MIRNLKLIRESKGVSRSALSKETGVSPDSIWKFETGRTTMTNKRLKKIAKYFKMTLEELSVEIEDENSKILQAKKCQNQRCGLNNKCYCQSEQVIEGAQCNNQNLVTEKAKKIVLDNISLSFAEI</sequence>
<dbReference type="GO" id="GO:0005829">
    <property type="term" value="C:cytosol"/>
    <property type="evidence" value="ECO:0007669"/>
    <property type="project" value="TreeGrafter"/>
</dbReference>
<evidence type="ECO:0000256" key="1">
    <source>
        <dbReference type="ARBA" id="ARBA00023125"/>
    </source>
</evidence>
<dbReference type="Pfam" id="PF01381">
    <property type="entry name" value="HTH_3"/>
    <property type="match status" value="1"/>
</dbReference>
<dbReference type="PANTHER" id="PTHR46797:SF1">
    <property type="entry name" value="METHYLPHOSPHONATE SYNTHASE"/>
    <property type="match status" value="1"/>
</dbReference>
<dbReference type="GO" id="GO:0003677">
    <property type="term" value="F:DNA binding"/>
    <property type="evidence" value="ECO:0007669"/>
    <property type="project" value="UniProtKB-KW"/>
</dbReference>
<dbReference type="Gene3D" id="1.10.260.40">
    <property type="entry name" value="lambda repressor-like DNA-binding domains"/>
    <property type="match status" value="1"/>
</dbReference>
<dbReference type="PROSITE" id="PS50943">
    <property type="entry name" value="HTH_CROC1"/>
    <property type="match status" value="1"/>
</dbReference>
<dbReference type="GO" id="GO:0003700">
    <property type="term" value="F:DNA-binding transcription factor activity"/>
    <property type="evidence" value="ECO:0007669"/>
    <property type="project" value="TreeGrafter"/>
</dbReference>